<dbReference type="Proteomes" id="UP001175353">
    <property type="component" value="Unassembled WGS sequence"/>
</dbReference>
<reference evidence="2" key="1">
    <citation type="submission" date="2023-06" db="EMBL/GenBank/DDBJ databases">
        <title>Black Yeasts Isolated from many extreme environments.</title>
        <authorList>
            <person name="Coleine C."/>
            <person name="Stajich J.E."/>
            <person name="Selbmann L."/>
        </authorList>
    </citation>
    <scope>NUCLEOTIDE SEQUENCE</scope>
    <source>
        <strain evidence="2">CCFEE 5200</strain>
    </source>
</reference>
<feature type="compositionally biased region" description="Low complexity" evidence="1">
    <location>
        <begin position="15"/>
        <end position="30"/>
    </location>
</feature>
<dbReference type="AlphaFoldDB" id="A0AAN6QPY1"/>
<accession>A0AAN6QPY1</accession>
<feature type="region of interest" description="Disordered" evidence="1">
    <location>
        <begin position="1"/>
        <end position="36"/>
    </location>
</feature>
<evidence type="ECO:0000313" key="3">
    <source>
        <dbReference type="Proteomes" id="UP001175353"/>
    </source>
</evidence>
<evidence type="ECO:0000256" key="1">
    <source>
        <dbReference type="SAM" id="MobiDB-lite"/>
    </source>
</evidence>
<feature type="compositionally biased region" description="Basic residues" evidence="1">
    <location>
        <begin position="61"/>
        <end position="75"/>
    </location>
</feature>
<name>A0AAN6QPY1_9PEZI</name>
<protein>
    <submittedName>
        <fullName evidence="2">Uncharacterized protein</fullName>
    </submittedName>
</protein>
<gene>
    <name evidence="2" type="ORF">LTR91_012817</name>
</gene>
<proteinExistence type="predicted"/>
<evidence type="ECO:0000313" key="2">
    <source>
        <dbReference type="EMBL" id="KAK0978977.1"/>
    </source>
</evidence>
<feature type="compositionally biased region" description="Polar residues" evidence="1">
    <location>
        <begin position="76"/>
        <end position="88"/>
    </location>
</feature>
<dbReference type="EMBL" id="JAUJLE010000125">
    <property type="protein sequence ID" value="KAK0978977.1"/>
    <property type="molecule type" value="Genomic_DNA"/>
</dbReference>
<keyword evidence="3" id="KW-1185">Reference proteome</keyword>
<organism evidence="2 3">
    <name type="scientific">Friedmanniomyces endolithicus</name>
    <dbReference type="NCBI Taxonomy" id="329885"/>
    <lineage>
        <taxon>Eukaryota</taxon>
        <taxon>Fungi</taxon>
        <taxon>Dikarya</taxon>
        <taxon>Ascomycota</taxon>
        <taxon>Pezizomycotina</taxon>
        <taxon>Dothideomycetes</taxon>
        <taxon>Dothideomycetidae</taxon>
        <taxon>Mycosphaerellales</taxon>
        <taxon>Teratosphaeriaceae</taxon>
        <taxon>Friedmanniomyces</taxon>
    </lineage>
</organism>
<sequence length="165" mass="17947">MLTAEQEGWGGEQWASSSPAVSNASQSQQQELLQMAMRKNFEGQAIRRELKRQKQVWAKEVRRRQKERKQVRIQKHTNIQKTSASPSCGPSKLSALPPVSQRPTEAVGLTMSSAVSMAPKPKQFVIHPSCQPSAFADMLRRPNFKPAGGAAAPAFASTCATASGS</sequence>
<feature type="region of interest" description="Disordered" evidence="1">
    <location>
        <begin position="61"/>
        <end position="105"/>
    </location>
</feature>
<comment type="caution">
    <text evidence="2">The sequence shown here is derived from an EMBL/GenBank/DDBJ whole genome shotgun (WGS) entry which is preliminary data.</text>
</comment>